<dbReference type="Proteomes" id="UP001266305">
    <property type="component" value="Unassembled WGS sequence"/>
</dbReference>
<gene>
    <name evidence="2" type="ORF">P7K49_004635</name>
</gene>
<evidence type="ECO:0000313" key="3">
    <source>
        <dbReference type="Proteomes" id="UP001266305"/>
    </source>
</evidence>
<evidence type="ECO:0000313" key="2">
    <source>
        <dbReference type="EMBL" id="KAK2117748.1"/>
    </source>
</evidence>
<proteinExistence type="predicted"/>
<accession>A0ABQ9W804</accession>
<evidence type="ECO:0000256" key="1">
    <source>
        <dbReference type="SAM" id="MobiDB-lite"/>
    </source>
</evidence>
<name>A0ABQ9W804_SAGOE</name>
<keyword evidence="3" id="KW-1185">Reference proteome</keyword>
<dbReference type="EMBL" id="JASSZA010000002">
    <property type="protein sequence ID" value="KAK2117748.1"/>
    <property type="molecule type" value="Genomic_DNA"/>
</dbReference>
<organism evidence="2 3">
    <name type="scientific">Saguinus oedipus</name>
    <name type="common">Cotton-top tamarin</name>
    <name type="synonym">Oedipomidas oedipus</name>
    <dbReference type="NCBI Taxonomy" id="9490"/>
    <lineage>
        <taxon>Eukaryota</taxon>
        <taxon>Metazoa</taxon>
        <taxon>Chordata</taxon>
        <taxon>Craniata</taxon>
        <taxon>Vertebrata</taxon>
        <taxon>Euteleostomi</taxon>
        <taxon>Mammalia</taxon>
        <taxon>Eutheria</taxon>
        <taxon>Euarchontoglires</taxon>
        <taxon>Primates</taxon>
        <taxon>Haplorrhini</taxon>
        <taxon>Platyrrhini</taxon>
        <taxon>Cebidae</taxon>
        <taxon>Callitrichinae</taxon>
        <taxon>Saguinus</taxon>
    </lineage>
</organism>
<feature type="region of interest" description="Disordered" evidence="1">
    <location>
        <begin position="224"/>
        <end position="250"/>
    </location>
</feature>
<feature type="region of interest" description="Disordered" evidence="1">
    <location>
        <begin position="328"/>
        <end position="347"/>
    </location>
</feature>
<protein>
    <submittedName>
        <fullName evidence="2">Uncharacterized protein</fullName>
    </submittedName>
</protein>
<reference evidence="2 3" key="1">
    <citation type="submission" date="2023-05" db="EMBL/GenBank/DDBJ databases">
        <title>B98-5 Cell Line De Novo Hybrid Assembly: An Optical Mapping Approach.</title>
        <authorList>
            <person name="Kananen K."/>
            <person name="Auerbach J.A."/>
            <person name="Kautto E."/>
            <person name="Blachly J.S."/>
        </authorList>
    </citation>
    <scope>NUCLEOTIDE SEQUENCE [LARGE SCALE GENOMIC DNA]</scope>
    <source>
        <strain evidence="2">B95-8</strain>
        <tissue evidence="2">Cell line</tissue>
    </source>
</reference>
<comment type="caution">
    <text evidence="2">The sequence shown here is derived from an EMBL/GenBank/DDBJ whole genome shotgun (WGS) entry which is preliminary data.</text>
</comment>
<feature type="region of interest" description="Disordered" evidence="1">
    <location>
        <begin position="186"/>
        <end position="212"/>
    </location>
</feature>
<sequence length="555" mass="61997">MTDALLEVEGFYVATCRSITHKDETALKKLQPVIYEGTVAWEALMDIWENLTAKLESERSQVRWDVSTRSPGDLADRRRKQVLSTAAGRVRAPATCVKLFNPKHKHQPLTCFKKRYSWMTAEPKQTKWEARRESNWPSSVVAAARVTLPLPVSVVGVCCCVNYSSSRSRRREQPLWNRFKWNVPPGRKQLPSSPAGEGFRQPHSGSPTVRADTCEPRTLVPLKRGRNQDARLGAEPGGRRAERNKAPLAPPEGHVWHGRESALFSFPDCFVQSSWELAGGSGRREAACFIWTHKHQTDRSYDVMDSLSTSEESDRAVRVQVIKENTSKATGQEVRNENVDPSSHSTNVVTPPCKFHALRGKAIFRIVQGQGGKGSPRETGESGTVSVYEELPWRWKAAIWVLQRAAYLFFTGAMPIHQDNSGPALEERRWIERHMKARSKGLGDILDLWGEGKDEEFLEASSSYRASSSTGRGCVPSSSFWVVDAGAKQQFVTALPPGHSRTLYLGLTFLFTIDLCQETAWLPPSGGGAAGSTCIWEPSIAFREQGMHRNQAPIW</sequence>